<dbReference type="SMART" id="SM00460">
    <property type="entry name" value="TGc"/>
    <property type="match status" value="1"/>
</dbReference>
<dbReference type="SUPFAM" id="SSF49464">
    <property type="entry name" value="Carboxypeptidase regulatory domain-like"/>
    <property type="match status" value="1"/>
</dbReference>
<dbReference type="Gene3D" id="3.20.20.80">
    <property type="entry name" value="Glycosidases"/>
    <property type="match status" value="1"/>
</dbReference>
<dbReference type="InterPro" id="IPR013783">
    <property type="entry name" value="Ig-like_fold"/>
</dbReference>
<organism evidence="2 3">
    <name type="scientific">Methanobrevibacter smithii</name>
    <dbReference type="NCBI Taxonomy" id="2173"/>
    <lineage>
        <taxon>Archaea</taxon>
        <taxon>Methanobacteriati</taxon>
        <taxon>Methanobacteriota</taxon>
        <taxon>Methanomada group</taxon>
        <taxon>Methanobacteria</taxon>
        <taxon>Methanobacteriales</taxon>
        <taxon>Methanobacteriaceae</taxon>
        <taxon>Methanobrevibacter</taxon>
    </lineage>
</organism>
<reference evidence="2 3" key="1">
    <citation type="submission" date="2016-10" db="EMBL/GenBank/DDBJ databases">
        <authorList>
            <person name="Varghese N."/>
        </authorList>
    </citation>
    <scope>NUCLEOTIDE SEQUENCE [LARGE SCALE GENOMIC DNA]</scope>
    <source>
        <strain evidence="2 3">KB11</strain>
    </source>
</reference>
<dbReference type="InterPro" id="IPR025275">
    <property type="entry name" value="DUF4015"/>
</dbReference>
<dbReference type="InterPro" id="IPR002931">
    <property type="entry name" value="Transglutaminase-like"/>
</dbReference>
<keyword evidence="2" id="KW-0645">Protease</keyword>
<keyword evidence="2" id="KW-0378">Hydrolase</keyword>
<dbReference type="PANTHER" id="PTHR33490">
    <property type="entry name" value="BLR5614 PROTEIN-RELATED"/>
    <property type="match status" value="1"/>
</dbReference>
<dbReference type="GeneID" id="35118336"/>
<dbReference type="Gene3D" id="3.10.620.30">
    <property type="match status" value="1"/>
</dbReference>
<gene>
    <name evidence="2" type="ORF">BK798_03135</name>
</gene>
<sequence length="1503" mass="162703">MILKKRVMIFALMILTVFLSVSAVSAMDANTVDSNSTVLTAADDSLSVDESNSNVSFSSSNVIEENNNNVIGDNNQQKAVNLDAPSIELYYKNGTRFMINLTDENGNGLANQTVSILINGVTYNKITDENGSTSIGINLYSGLYHVTVSYKGTTEYAPASITSDINVLPTIKGEDIVMIYKDRTSYHATFLDGRGNPLINATVRFNINGVFYSRVTDDKGVASLGIKLRPDTYILTAYNPNDGYECGNTVKVLPTVVAEDLNKLYLDKNQFYATFLHNDGTPLVNTTVKFNINGVFYNRVTDNNGVAKLNIKLFPGKYILTAYNPLDGYDVGFAVTVVDSVSTVIKTQHYDFISGEGNVVSIVLYDQFNHTVSNQTVNLKVGGVTYTSTTDDNGIAKYNIKLTTPGNYTATYTFNKNGGYLASSASNTISVYEGKDVIFIPENNVVFKTDLFSVLVKDEDGNLVVNKTVLFNINGINYVRVTDKNGVASISLRLDPNVYNISYTLNDTGYKKSTGSTMVSVITTNATVIQGNDITVGKDAYQQFNVTLTAGGVPLINKTVTISVNGVSYTRITDNNGVASLTIRLDAGTYLVTYSFNGDSKLAPSNGKAYCTVVDRKNSLFVVNGSTVFTQNSTEEFKVLLKNSDGSPIANEKVIFTVNGIDYTSTTDANGIASLSIKLVTVGTYEISYKFAGNNENLGCEGSSSIVITKYINNGNGYWVQGANMYNVDLVGLAASGTGNIFLNFYAFTKYGESSVLSWIKQANSHGIKVHIWMQVFYDGGWLSPLNSDGSINTALFNERIAEAKKYAALPGVAGVHFDYLRYPGTAYKHPGGTAAISEFVKLATTAIRGVNPNCLISAAVMPEKNDAYVYGQDIAVISKYLDIIVPMVYKGNYNSGTSWISSITQWFVETSNGAAVWVGLQTYVSDNDITKLPISELSKDAQTAYDAGAKGVMMFRWGLSNFIDFNKLNTHEITPSYGDSVSINSILAASASLKKYIEDKGVLPKFVTVGNFNYTVPQFLYLMTKATEGIANGNLKAITAILVNASSKTSGDVINKQLVKSEFVSLAKTLSSYMSANGIAPGNVSSTLGDIKYESLIYAYARVLSYYQSNSALPNFVFVTNLLDNYSLTVTMKVSAGGTSYKPNVLYTTVWLNYCPNCGYYGTLLVNPKGTAEGELTCAYCDCDYCGVSGKEKLSSSTRVLTRLTESIPESSGEVGDNISIDAILAAAKVLKAHIQANNALPDYVIVNDEQYTLSQFLYLMSKAIGNINDGNLGNITVVGASSPGTPNGDKISTNINKTEYLDVAFRVSQYIISNGQAPNYASSSAGKISYADLLDAFSRILAYYADNSKTLPNFVLINNTGGSGASALVADKAKELVNGINSTRDKADALFKFVRDKISYSSYFNTIYGAEGTLIKGYGNCCDQAQLLVAMARSVGLTARFATGKCVFTSGLDVGHVWVQFYIDGKWVVADPTSTRNSLGVIKNWNTNSYINKGTYDVLPY</sequence>
<dbReference type="Pfam" id="PF01841">
    <property type="entry name" value="Transglut_core"/>
    <property type="match status" value="1"/>
</dbReference>
<dbReference type="EMBL" id="CP017803">
    <property type="protein sequence ID" value="ATZ59473.1"/>
    <property type="molecule type" value="Genomic_DNA"/>
</dbReference>
<dbReference type="GO" id="GO:0008233">
    <property type="term" value="F:peptidase activity"/>
    <property type="evidence" value="ECO:0007669"/>
    <property type="project" value="UniProtKB-KW"/>
</dbReference>
<dbReference type="SUPFAM" id="SSF49373">
    <property type="entry name" value="Invasin/intimin cell-adhesion fragments"/>
    <property type="match status" value="1"/>
</dbReference>
<proteinExistence type="predicted"/>
<name>A0A2H4U5W1_METSM</name>
<dbReference type="SUPFAM" id="SSF54001">
    <property type="entry name" value="Cysteine proteinases"/>
    <property type="match status" value="1"/>
</dbReference>
<dbReference type="GO" id="GO:0006508">
    <property type="term" value="P:proteolysis"/>
    <property type="evidence" value="ECO:0007669"/>
    <property type="project" value="UniProtKB-KW"/>
</dbReference>
<dbReference type="Gene3D" id="2.60.40.10">
    <property type="entry name" value="Immunoglobulins"/>
    <property type="match status" value="2"/>
</dbReference>
<evidence type="ECO:0000313" key="2">
    <source>
        <dbReference type="EMBL" id="ATZ59473.1"/>
    </source>
</evidence>
<dbReference type="InterPro" id="IPR038765">
    <property type="entry name" value="Papain-like_cys_pep_sf"/>
</dbReference>
<dbReference type="InterPro" id="IPR017853">
    <property type="entry name" value="GH"/>
</dbReference>
<protein>
    <submittedName>
        <fullName evidence="2">Cysteine protease</fullName>
    </submittedName>
</protein>
<dbReference type="InterPro" id="IPR008964">
    <property type="entry name" value="Invasin/intimin_cell_adhesion"/>
</dbReference>
<evidence type="ECO:0000259" key="1">
    <source>
        <dbReference type="SMART" id="SM00460"/>
    </source>
</evidence>
<dbReference type="RefSeq" id="WP_100815338.1">
    <property type="nucleotide sequence ID" value="NZ_CP017803.1"/>
</dbReference>
<dbReference type="Proteomes" id="UP000232133">
    <property type="component" value="Chromosome"/>
</dbReference>
<evidence type="ECO:0000313" key="3">
    <source>
        <dbReference type="Proteomes" id="UP000232133"/>
    </source>
</evidence>
<dbReference type="Pfam" id="PF13200">
    <property type="entry name" value="DUF4015"/>
    <property type="match status" value="1"/>
</dbReference>
<dbReference type="InterPro" id="IPR008969">
    <property type="entry name" value="CarboxyPept-like_regulatory"/>
</dbReference>
<feature type="domain" description="Transglutaminase-like" evidence="1">
    <location>
        <begin position="1415"/>
        <end position="1476"/>
    </location>
</feature>
<accession>A0A2H4U5W1</accession>
<dbReference type="SUPFAM" id="SSF51445">
    <property type="entry name" value="(Trans)glycosidases"/>
    <property type="match status" value="1"/>
</dbReference>